<dbReference type="Gene3D" id="2.40.10.10">
    <property type="entry name" value="Trypsin-like serine proteases"/>
    <property type="match status" value="1"/>
</dbReference>
<protein>
    <recommendedName>
        <fullName evidence="6">Peptidase S1 domain-containing protein</fullName>
    </recommendedName>
</protein>
<name>A0A2A4K2L1_HELVI</name>
<dbReference type="Pfam" id="PF00089">
    <property type="entry name" value="Trypsin"/>
    <property type="match status" value="1"/>
</dbReference>
<keyword evidence="1" id="KW-0732">Signal</keyword>
<keyword evidence="5" id="KW-0645">Protease</keyword>
<dbReference type="PANTHER" id="PTHR24260:SF147">
    <property type="entry name" value="EG:BACR7A4.3 PROTEIN-RELATED"/>
    <property type="match status" value="1"/>
</dbReference>
<keyword evidence="3" id="KW-0325">Glycoprotein</keyword>
<gene>
    <name evidence="7" type="ORF">B5V51_5978</name>
</gene>
<dbReference type="AlphaFoldDB" id="A0A2A4K2L1"/>
<proteinExistence type="inferred from homology"/>
<organism evidence="7">
    <name type="scientific">Heliothis virescens</name>
    <name type="common">Tobacco budworm moth</name>
    <dbReference type="NCBI Taxonomy" id="7102"/>
    <lineage>
        <taxon>Eukaryota</taxon>
        <taxon>Metazoa</taxon>
        <taxon>Ecdysozoa</taxon>
        <taxon>Arthropoda</taxon>
        <taxon>Hexapoda</taxon>
        <taxon>Insecta</taxon>
        <taxon>Pterygota</taxon>
        <taxon>Neoptera</taxon>
        <taxon>Endopterygota</taxon>
        <taxon>Lepidoptera</taxon>
        <taxon>Glossata</taxon>
        <taxon>Ditrysia</taxon>
        <taxon>Noctuoidea</taxon>
        <taxon>Noctuidae</taxon>
        <taxon>Heliothinae</taxon>
        <taxon>Heliothis</taxon>
    </lineage>
</organism>
<reference evidence="7" key="1">
    <citation type="submission" date="2017-09" db="EMBL/GenBank/DDBJ databases">
        <title>Contemporary evolution of a Lepidopteran species, Heliothis virescens, in response to modern agricultural practices.</title>
        <authorList>
            <person name="Fritz M.L."/>
            <person name="Deyonke A.M."/>
            <person name="Papanicolaou A."/>
            <person name="Micinski S."/>
            <person name="Westbrook J."/>
            <person name="Gould F."/>
        </authorList>
    </citation>
    <scope>NUCLEOTIDE SEQUENCE [LARGE SCALE GENOMIC DNA]</scope>
    <source>
        <strain evidence="7">HvINT-</strain>
        <tissue evidence="7">Whole body</tissue>
    </source>
</reference>
<dbReference type="PROSITE" id="PS00134">
    <property type="entry name" value="TRYPSIN_HIS"/>
    <property type="match status" value="1"/>
</dbReference>
<dbReference type="PROSITE" id="PS00135">
    <property type="entry name" value="TRYPSIN_SER"/>
    <property type="match status" value="1"/>
</dbReference>
<dbReference type="InterPro" id="IPR051333">
    <property type="entry name" value="CLIP_Serine_Protease"/>
</dbReference>
<dbReference type="SMART" id="SM00020">
    <property type="entry name" value="Tryp_SPc"/>
    <property type="match status" value="1"/>
</dbReference>
<dbReference type="PRINTS" id="PR00722">
    <property type="entry name" value="CHYMOTRYPSIN"/>
</dbReference>
<dbReference type="GO" id="GO:0004252">
    <property type="term" value="F:serine-type endopeptidase activity"/>
    <property type="evidence" value="ECO:0007669"/>
    <property type="project" value="InterPro"/>
</dbReference>
<evidence type="ECO:0000256" key="4">
    <source>
        <dbReference type="ARBA" id="ARBA00024195"/>
    </source>
</evidence>
<evidence type="ECO:0000256" key="1">
    <source>
        <dbReference type="ARBA" id="ARBA00022729"/>
    </source>
</evidence>
<evidence type="ECO:0000256" key="2">
    <source>
        <dbReference type="ARBA" id="ARBA00023157"/>
    </source>
</evidence>
<dbReference type="CDD" id="cd00190">
    <property type="entry name" value="Tryp_SPc"/>
    <property type="match status" value="1"/>
</dbReference>
<keyword evidence="5" id="KW-0378">Hydrolase</keyword>
<dbReference type="InterPro" id="IPR033116">
    <property type="entry name" value="TRYPSIN_SER"/>
</dbReference>
<evidence type="ECO:0000256" key="3">
    <source>
        <dbReference type="ARBA" id="ARBA00023180"/>
    </source>
</evidence>
<comment type="caution">
    <text evidence="7">The sequence shown here is derived from an EMBL/GenBank/DDBJ whole genome shotgun (WGS) entry which is preliminary data.</text>
</comment>
<dbReference type="SUPFAM" id="SSF50494">
    <property type="entry name" value="Trypsin-like serine proteases"/>
    <property type="match status" value="1"/>
</dbReference>
<dbReference type="EMBL" id="NWSH01000265">
    <property type="protein sequence ID" value="PCG77882.1"/>
    <property type="molecule type" value="Genomic_DNA"/>
</dbReference>
<dbReference type="SMART" id="SM00680">
    <property type="entry name" value="CLIP"/>
    <property type="match status" value="1"/>
</dbReference>
<evidence type="ECO:0000256" key="5">
    <source>
        <dbReference type="RuleBase" id="RU363034"/>
    </source>
</evidence>
<dbReference type="STRING" id="7102.A0A2A4K2L1"/>
<dbReference type="PROSITE" id="PS50240">
    <property type="entry name" value="TRYPSIN_DOM"/>
    <property type="match status" value="1"/>
</dbReference>
<sequence>MGLLILGSKCVWGGVDGVCRSAYECESAINDIKRKNYPPICSFDGVKPIICCTDCEAGIYLNLDSGINVAYYKTGQKATDKCLDYLGTLEYCLAPSPVEVMKEKNATKNCYDTNLISYIILGGRNADRGQYPHMALLGYGEEMETAQWLCGGSVISERYILTAAHCISSPAVGQVKYIALGILKRSDPQSLWQKYNVKRIIPHPEYKPPSKYHDIALLETDHDIAFNSVVLPACLHVGEADTTAEATGWGALGHHRELAEVLQTVTLERFEEDECRQAYPVHRHLRQGYNHSTQMCYGHRDGVNRDTCEGDSGGPLQSTAHLSDCLFTILGVTSYGRSCGFSGGSGMYTRVFYYVPWIEGIVWP</sequence>
<accession>A0A2A4K2L1</accession>
<evidence type="ECO:0000259" key="6">
    <source>
        <dbReference type="PROSITE" id="PS50240"/>
    </source>
</evidence>
<comment type="similarity">
    <text evidence="4">Belongs to the peptidase S1 family. CLIP subfamily.</text>
</comment>
<dbReference type="InterPro" id="IPR043504">
    <property type="entry name" value="Peptidase_S1_PA_chymotrypsin"/>
</dbReference>
<feature type="domain" description="Peptidase S1" evidence="6">
    <location>
        <begin position="120"/>
        <end position="363"/>
    </location>
</feature>
<dbReference type="GO" id="GO:0006508">
    <property type="term" value="P:proteolysis"/>
    <property type="evidence" value="ECO:0007669"/>
    <property type="project" value="UniProtKB-KW"/>
</dbReference>
<keyword evidence="2" id="KW-1015">Disulfide bond</keyword>
<dbReference type="InterPro" id="IPR009003">
    <property type="entry name" value="Peptidase_S1_PA"/>
</dbReference>
<dbReference type="InterPro" id="IPR001254">
    <property type="entry name" value="Trypsin_dom"/>
</dbReference>
<evidence type="ECO:0000313" key="7">
    <source>
        <dbReference type="EMBL" id="PCG77882.1"/>
    </source>
</evidence>
<dbReference type="PANTHER" id="PTHR24260">
    <property type="match status" value="1"/>
</dbReference>
<dbReference type="InterPro" id="IPR022700">
    <property type="entry name" value="CLIP"/>
</dbReference>
<keyword evidence="5" id="KW-0720">Serine protease</keyword>
<dbReference type="InterPro" id="IPR001314">
    <property type="entry name" value="Peptidase_S1A"/>
</dbReference>
<dbReference type="FunFam" id="2.40.10.10:FF:000028">
    <property type="entry name" value="Serine protease easter"/>
    <property type="match status" value="1"/>
</dbReference>
<dbReference type="InterPro" id="IPR018114">
    <property type="entry name" value="TRYPSIN_HIS"/>
</dbReference>